<comment type="caution">
    <text evidence="2">The sequence shown here is derived from an EMBL/GenBank/DDBJ whole genome shotgun (WGS) entry which is preliminary data.</text>
</comment>
<reference evidence="2" key="1">
    <citation type="journal article" date="2014" name="Int. J. Syst. Evol. Microbiol.">
        <title>Complete genome of a new Firmicutes species belonging to the dominant human colonic microbiota ('Ruminococcus bicirculans') reveals two chromosomes and a selective capacity to utilize plant glucans.</title>
        <authorList>
            <consortium name="NISC Comparative Sequencing Program"/>
            <person name="Wegmann U."/>
            <person name="Louis P."/>
            <person name="Goesmann A."/>
            <person name="Henrissat B."/>
            <person name="Duncan S.H."/>
            <person name="Flint H.J."/>
        </authorList>
    </citation>
    <scope>NUCLEOTIDE SEQUENCE</scope>
    <source>
        <strain evidence="2">NBRC 107169</strain>
    </source>
</reference>
<dbReference type="Proteomes" id="UP001161405">
    <property type="component" value="Unassembled WGS sequence"/>
</dbReference>
<dbReference type="PANTHER" id="PTHR11735">
    <property type="entry name" value="TRNA N6-ADENOSINE THREONYLCARBAMOYLTRANSFERASE"/>
    <property type="match status" value="1"/>
</dbReference>
<dbReference type="InterPro" id="IPR022496">
    <property type="entry name" value="T6A_TsaB"/>
</dbReference>
<evidence type="ECO:0000259" key="1">
    <source>
        <dbReference type="Pfam" id="PF00814"/>
    </source>
</evidence>
<evidence type="ECO:0000313" key="2">
    <source>
        <dbReference type="EMBL" id="GLQ16922.1"/>
    </source>
</evidence>
<keyword evidence="3" id="KW-1185">Reference proteome</keyword>
<dbReference type="Gene3D" id="3.30.420.40">
    <property type="match status" value="2"/>
</dbReference>
<dbReference type="InterPro" id="IPR043129">
    <property type="entry name" value="ATPase_NBD"/>
</dbReference>
<dbReference type="SUPFAM" id="SSF53067">
    <property type="entry name" value="Actin-like ATPase domain"/>
    <property type="match status" value="1"/>
</dbReference>
<dbReference type="InterPro" id="IPR000905">
    <property type="entry name" value="Gcp-like_dom"/>
</dbReference>
<dbReference type="RefSeq" id="WP_284362720.1">
    <property type="nucleotide sequence ID" value="NZ_BSNI01000002.1"/>
</dbReference>
<dbReference type="EMBL" id="BSNI01000002">
    <property type="protein sequence ID" value="GLQ16922.1"/>
    <property type="molecule type" value="Genomic_DNA"/>
</dbReference>
<name>A0ABQ5UQJ2_9HYPH</name>
<accession>A0ABQ5UQJ2</accession>
<organism evidence="2 3">
    <name type="scientific">Maritalea porphyrae</name>
    <dbReference type="NCBI Taxonomy" id="880732"/>
    <lineage>
        <taxon>Bacteria</taxon>
        <taxon>Pseudomonadati</taxon>
        <taxon>Pseudomonadota</taxon>
        <taxon>Alphaproteobacteria</taxon>
        <taxon>Hyphomicrobiales</taxon>
        <taxon>Devosiaceae</taxon>
        <taxon>Maritalea</taxon>
    </lineage>
</organism>
<gene>
    <name evidence="2" type="ORF">GCM10007879_11710</name>
</gene>
<evidence type="ECO:0000313" key="3">
    <source>
        <dbReference type="Proteomes" id="UP001161405"/>
    </source>
</evidence>
<dbReference type="NCBIfam" id="TIGR03725">
    <property type="entry name" value="T6A_YeaZ"/>
    <property type="match status" value="1"/>
</dbReference>
<dbReference type="PANTHER" id="PTHR11735:SF11">
    <property type="entry name" value="TRNA THREONYLCARBAMOYLADENOSINE BIOSYNTHESIS PROTEIN TSAB"/>
    <property type="match status" value="1"/>
</dbReference>
<reference evidence="2" key="2">
    <citation type="submission" date="2023-01" db="EMBL/GenBank/DDBJ databases">
        <title>Draft genome sequence of Maritalea porphyrae strain NBRC 107169.</title>
        <authorList>
            <person name="Sun Q."/>
            <person name="Mori K."/>
        </authorList>
    </citation>
    <scope>NUCLEOTIDE SEQUENCE</scope>
    <source>
        <strain evidence="2">NBRC 107169</strain>
    </source>
</reference>
<sequence>MTQFPITLAIDTAQACCQCALIDADGTSYAMSEARARGHAEYLMDQIDALLDNAQREYDDLDRIIVSSGPGSFTGLRVGLAAARGLAVALDIPCLGIPTMLALSLSGRENSPLTVLIDARRDQHYRQDFSAPGKPVSEPAALGNDVALKDLNEQSRVLGSGAEWAARDCGAQNVELARDPDMRTFINVVKLAEFGQMADPTVYPPEPCYIRAADAKPQSAKHIERL</sequence>
<feature type="domain" description="Gcp-like" evidence="1">
    <location>
        <begin position="35"/>
        <end position="127"/>
    </location>
</feature>
<proteinExistence type="predicted"/>
<dbReference type="CDD" id="cd24032">
    <property type="entry name" value="ASKHA_NBD_TsaB"/>
    <property type="match status" value="1"/>
</dbReference>
<protein>
    <submittedName>
        <fullName evidence="2">tRNA (Adenosine(37)-N6)-threonylcarbamoyltransferase complex dimerization subunit type 1 TsaB</fullName>
    </submittedName>
</protein>
<dbReference type="Pfam" id="PF00814">
    <property type="entry name" value="TsaD"/>
    <property type="match status" value="1"/>
</dbReference>